<evidence type="ECO:0000259" key="6">
    <source>
        <dbReference type="SMART" id="SM00226"/>
    </source>
</evidence>
<evidence type="ECO:0000256" key="2">
    <source>
        <dbReference type="ARBA" id="ARBA00013064"/>
    </source>
</evidence>
<dbReference type="InterPro" id="IPR050438">
    <property type="entry name" value="LMW_PTPase"/>
</dbReference>
<name>A0A2A5C985_9GAMM</name>
<protein>
    <recommendedName>
        <fullName evidence="2">protein-tyrosine-phosphatase</fullName>
        <ecNumber evidence="2">3.1.3.48</ecNumber>
    </recommendedName>
</protein>
<dbReference type="InterPro" id="IPR017867">
    <property type="entry name" value="Tyr_phospatase_low_mol_wt"/>
</dbReference>
<dbReference type="GO" id="GO:0004725">
    <property type="term" value="F:protein tyrosine phosphatase activity"/>
    <property type="evidence" value="ECO:0007669"/>
    <property type="project" value="UniProtKB-EC"/>
</dbReference>
<dbReference type="InterPro" id="IPR036196">
    <property type="entry name" value="Ptyr_pPase_sf"/>
</dbReference>
<keyword evidence="3" id="KW-0378">Hydrolase</keyword>
<evidence type="ECO:0000256" key="1">
    <source>
        <dbReference type="ARBA" id="ARBA00011063"/>
    </source>
</evidence>
<dbReference type="Proteomes" id="UP000228987">
    <property type="component" value="Unassembled WGS sequence"/>
</dbReference>
<evidence type="ECO:0000313" key="8">
    <source>
        <dbReference type="Proteomes" id="UP000228987"/>
    </source>
</evidence>
<reference evidence="8" key="1">
    <citation type="submission" date="2017-08" db="EMBL/GenBank/DDBJ databases">
        <title>A dynamic microbial community with high functional redundancy inhabits the cold, oxic subseafloor aquifer.</title>
        <authorList>
            <person name="Tully B.J."/>
            <person name="Wheat C.G."/>
            <person name="Glazer B.T."/>
            <person name="Huber J.A."/>
        </authorList>
    </citation>
    <scope>NUCLEOTIDE SEQUENCE [LARGE SCALE GENOMIC DNA]</scope>
</reference>
<feature type="domain" description="Phosphotyrosine protein phosphatase I" evidence="6">
    <location>
        <begin position="6"/>
        <end position="159"/>
    </location>
</feature>
<gene>
    <name evidence="7" type="ORF">COA71_11420</name>
</gene>
<dbReference type="SUPFAM" id="SSF52788">
    <property type="entry name" value="Phosphotyrosine protein phosphatases I"/>
    <property type="match status" value="1"/>
</dbReference>
<evidence type="ECO:0000256" key="4">
    <source>
        <dbReference type="ARBA" id="ARBA00022912"/>
    </source>
</evidence>
<dbReference type="EC" id="3.1.3.48" evidence="2"/>
<evidence type="ECO:0000256" key="5">
    <source>
        <dbReference type="PIRSR" id="PIRSR617867-1"/>
    </source>
</evidence>
<organism evidence="7 8">
    <name type="scientific">SAR86 cluster bacterium</name>
    <dbReference type="NCBI Taxonomy" id="2030880"/>
    <lineage>
        <taxon>Bacteria</taxon>
        <taxon>Pseudomonadati</taxon>
        <taxon>Pseudomonadota</taxon>
        <taxon>Gammaproteobacteria</taxon>
        <taxon>SAR86 cluster</taxon>
    </lineage>
</organism>
<evidence type="ECO:0000313" key="7">
    <source>
        <dbReference type="EMBL" id="PCJ40454.1"/>
    </source>
</evidence>
<comment type="caution">
    <text evidence="7">The sequence shown here is derived from an EMBL/GenBank/DDBJ whole genome shotgun (WGS) entry which is preliminary data.</text>
</comment>
<feature type="active site" evidence="5">
    <location>
        <position position="18"/>
    </location>
</feature>
<accession>A0A2A5C985</accession>
<dbReference type="PANTHER" id="PTHR11717:SF7">
    <property type="entry name" value="LOW MOLECULAR WEIGHT PHOSPHOTYROSINE PROTEIN PHOSPHATASE"/>
    <property type="match status" value="1"/>
</dbReference>
<dbReference type="EMBL" id="NVWI01000009">
    <property type="protein sequence ID" value="PCJ40454.1"/>
    <property type="molecule type" value="Genomic_DNA"/>
</dbReference>
<dbReference type="Pfam" id="PF01451">
    <property type="entry name" value="LMWPc"/>
    <property type="match status" value="1"/>
</dbReference>
<feature type="active site" description="Nucleophile" evidence="5">
    <location>
        <position position="12"/>
    </location>
</feature>
<dbReference type="CDD" id="cd16343">
    <property type="entry name" value="LMWPTP"/>
    <property type="match status" value="1"/>
</dbReference>
<proteinExistence type="inferred from homology"/>
<dbReference type="InterPro" id="IPR023485">
    <property type="entry name" value="Ptyr_pPase"/>
</dbReference>
<evidence type="ECO:0000256" key="3">
    <source>
        <dbReference type="ARBA" id="ARBA00022801"/>
    </source>
</evidence>
<dbReference type="Gene3D" id="3.40.50.2300">
    <property type="match status" value="1"/>
</dbReference>
<feature type="active site" description="Proton donor" evidence="5">
    <location>
        <position position="133"/>
    </location>
</feature>
<dbReference type="SMART" id="SM00226">
    <property type="entry name" value="LMWPc"/>
    <property type="match status" value="1"/>
</dbReference>
<sequence>MSTESIKVLMVCLGNICRSPTAEVAFRNEVAKRKLEHLFDIDSAGTGTWHIGEKPDKRSRAAAALRNMDLDPLQARTMAPEDFHHFDYIFAMDAQNHSDLKAMEPNNAKSSVQLFLTWPNKADGQDGYQEVPDPYYSGEEGFELVLDLVEAASKDILDHIIDTHQLS</sequence>
<keyword evidence="4" id="KW-0904">Protein phosphatase</keyword>
<dbReference type="PANTHER" id="PTHR11717">
    <property type="entry name" value="LOW MOLECULAR WEIGHT PROTEIN TYROSINE PHOSPHATASE"/>
    <property type="match status" value="1"/>
</dbReference>
<comment type="similarity">
    <text evidence="1">Belongs to the low molecular weight phosphotyrosine protein phosphatase family.</text>
</comment>
<dbReference type="AlphaFoldDB" id="A0A2A5C985"/>
<dbReference type="PRINTS" id="PR00719">
    <property type="entry name" value="LMWPTPASE"/>
</dbReference>